<evidence type="ECO:0000313" key="4">
    <source>
        <dbReference type="Proteomes" id="UP000694941"/>
    </source>
</evidence>
<evidence type="ECO:0000256" key="1">
    <source>
        <dbReference type="ARBA" id="ARBA00022468"/>
    </source>
</evidence>
<name>A0ABM1BVW6_LIMPO</name>
<dbReference type="InterPro" id="IPR035969">
    <property type="entry name" value="Rab-GAP_TBC_sf"/>
</dbReference>
<proteinExistence type="predicted"/>
<dbReference type="Gene3D" id="1.10.8.270">
    <property type="entry name" value="putative rabgap domain of human tbc1 domain family member 14 like domains"/>
    <property type="match status" value="1"/>
</dbReference>
<protein>
    <submittedName>
        <fullName evidence="5">TBC1 domain family member 15-like</fullName>
    </submittedName>
</protein>
<keyword evidence="1" id="KW-0343">GTPase activation</keyword>
<feature type="region of interest" description="Disordered" evidence="2">
    <location>
        <begin position="1"/>
        <end position="41"/>
    </location>
</feature>
<evidence type="ECO:0000313" key="5">
    <source>
        <dbReference type="RefSeq" id="XP_013789699.1"/>
    </source>
</evidence>
<reference evidence="5" key="1">
    <citation type="submission" date="2025-08" db="UniProtKB">
        <authorList>
            <consortium name="RefSeq"/>
        </authorList>
    </citation>
    <scope>IDENTIFICATION</scope>
    <source>
        <tissue evidence="5">Muscle</tissue>
    </source>
</reference>
<dbReference type="Pfam" id="PF00566">
    <property type="entry name" value="RabGAP-TBC"/>
    <property type="match status" value="1"/>
</dbReference>
<feature type="domain" description="Rab-GAP TBC" evidence="3">
    <location>
        <begin position="151"/>
        <end position="502"/>
    </location>
</feature>
<feature type="compositionally biased region" description="Basic and acidic residues" evidence="2">
    <location>
        <begin position="7"/>
        <end position="16"/>
    </location>
</feature>
<dbReference type="InterPro" id="IPR000195">
    <property type="entry name" value="Rab-GAP-TBC_dom"/>
</dbReference>
<sequence>MANYAKKHQEFIHPCRDNGGSQRQNSGPGGRQRNKRKGLKIQEQAEQTVISIMVVKNDSDEFIKINCTGSVSLQRENKVEKHKLLTVPKDSSPTVSLPDHKEQLLLQRTSKSELFRDVREPLTSEEYERLLDEDGRIVDDHKLRQIVFRRGIKSDIRSDIWKFLFGFFPFHSTRREREVIYIDHCLQYQALKKRTAEFIRENNSIDLSPMSDSYDHDDIADSQNYKFTTVKESVAEFSDSAKDETKQLITSIKFLAEVKAVRLKPKAERLDEDIRMINKDVTRTDRDQKYFKGKNNPNLFVLKDILTTFIFSHEEIGYTQGMNDILSRFLVVLKTEVEAYWCFTRYVESVSADFQEEDSCDLGKLTFCHRWLLVGFKREFEFEEGLRLFEILSSHFLEMSSLEAEKVRVHKRRKSFEKEKELVCCLDRGLDLRLTFDLFVCVAILVSQRNRILKCRDAVEMFKCIAKLTRYSSLEEILFKAETLFFDYCQKSVVDSFQVIFH</sequence>
<dbReference type="PANTHER" id="PTHR22957">
    <property type="entry name" value="TBC1 DOMAIN FAMILY MEMBER GTPASE-ACTIVATING PROTEIN"/>
    <property type="match status" value="1"/>
</dbReference>
<dbReference type="SUPFAM" id="SSF47923">
    <property type="entry name" value="Ypt/Rab-GAP domain of gyp1p"/>
    <property type="match status" value="2"/>
</dbReference>
<dbReference type="Proteomes" id="UP000694941">
    <property type="component" value="Unplaced"/>
</dbReference>
<dbReference type="RefSeq" id="XP_013789699.1">
    <property type="nucleotide sequence ID" value="XM_013934245.1"/>
</dbReference>
<dbReference type="PANTHER" id="PTHR22957:SF466">
    <property type="entry name" value="SI:DKEY-238D18.4"/>
    <property type="match status" value="1"/>
</dbReference>
<dbReference type="GeneID" id="106473560"/>
<evidence type="ECO:0000256" key="2">
    <source>
        <dbReference type="SAM" id="MobiDB-lite"/>
    </source>
</evidence>
<organism evidence="4 5">
    <name type="scientific">Limulus polyphemus</name>
    <name type="common">Atlantic horseshoe crab</name>
    <dbReference type="NCBI Taxonomy" id="6850"/>
    <lineage>
        <taxon>Eukaryota</taxon>
        <taxon>Metazoa</taxon>
        <taxon>Ecdysozoa</taxon>
        <taxon>Arthropoda</taxon>
        <taxon>Chelicerata</taxon>
        <taxon>Merostomata</taxon>
        <taxon>Xiphosura</taxon>
        <taxon>Limulidae</taxon>
        <taxon>Limulus</taxon>
    </lineage>
</organism>
<gene>
    <name evidence="5" type="primary">LOC106473560</name>
</gene>
<dbReference type="Gene3D" id="1.10.472.80">
    <property type="entry name" value="Ypt/Rab-GAP domain of gyp1p, domain 3"/>
    <property type="match status" value="1"/>
</dbReference>
<dbReference type="PROSITE" id="PS50086">
    <property type="entry name" value="TBC_RABGAP"/>
    <property type="match status" value="1"/>
</dbReference>
<dbReference type="SMART" id="SM00164">
    <property type="entry name" value="TBC"/>
    <property type="match status" value="1"/>
</dbReference>
<dbReference type="Gene3D" id="1.10.10.750">
    <property type="entry name" value="Ypt/Rab-GAP domain of gyp1p, domain 1"/>
    <property type="match status" value="1"/>
</dbReference>
<accession>A0ABM1BVW6</accession>
<evidence type="ECO:0000259" key="3">
    <source>
        <dbReference type="PROSITE" id="PS50086"/>
    </source>
</evidence>
<keyword evidence="4" id="KW-1185">Reference proteome</keyword>